<evidence type="ECO:0008006" key="3">
    <source>
        <dbReference type="Google" id="ProtNLM"/>
    </source>
</evidence>
<dbReference type="RefSeq" id="WP_003793647.1">
    <property type="nucleotide sequence ID" value="NZ_JAEHNZ010000004.1"/>
</dbReference>
<comment type="caution">
    <text evidence="1">The sequence shown here is derived from an EMBL/GenBank/DDBJ whole genome shotgun (WGS) entry which is preliminary data.</text>
</comment>
<sequence length="153" mass="17237">MEIIISILSLIVATFAFILAYIQVRNQIRPNIKIALVHSTEFGDTMQIELSRLPQCYQLRSVSVVCQRKCVILNYGIGTFSQNAPQTIQPSDTIQLGYWINADDSNTPSSLTFWFTVAKSPYKRALRLGFRSVLSPYFAGCELPVVSRTNDII</sequence>
<organism evidence="1 2">
    <name type="scientific">Kingella bonacorsii</name>
    <dbReference type="NCBI Taxonomy" id="2796361"/>
    <lineage>
        <taxon>Bacteria</taxon>
        <taxon>Pseudomonadati</taxon>
        <taxon>Pseudomonadota</taxon>
        <taxon>Betaproteobacteria</taxon>
        <taxon>Neisseriales</taxon>
        <taxon>Neisseriaceae</taxon>
        <taxon>Kingella</taxon>
    </lineage>
</organism>
<name>A0ABS1BVG3_9NEIS</name>
<accession>A0ABS1BVG3</accession>
<proteinExistence type="predicted"/>
<gene>
    <name evidence="1" type="ORF">JDW22_11755</name>
</gene>
<evidence type="ECO:0000313" key="1">
    <source>
        <dbReference type="EMBL" id="MBK0397230.1"/>
    </source>
</evidence>
<dbReference type="GeneID" id="84907259"/>
<dbReference type="Proteomes" id="UP000614058">
    <property type="component" value="Unassembled WGS sequence"/>
</dbReference>
<dbReference type="EMBL" id="JAEHNZ010000004">
    <property type="protein sequence ID" value="MBK0397230.1"/>
    <property type="molecule type" value="Genomic_DNA"/>
</dbReference>
<reference evidence="1 2" key="1">
    <citation type="journal article" date="2021" name="Pathogens">
        <title>Isolation and Characterization of Kingella bonacorsii sp. nov., A Novel Kingella Species Detected in a Stable Periodontitis Subject.</title>
        <authorList>
            <person name="Antezack A."/>
            <person name="Boxberger M."/>
            <person name="Rolland C."/>
            <person name="Monnet-Corti V."/>
            <person name="La Scola B."/>
        </authorList>
    </citation>
    <scope>NUCLEOTIDE SEQUENCE [LARGE SCALE GENOMIC DNA]</scope>
    <source>
        <strain evidence="1 2">Marseille-Q4569</strain>
    </source>
</reference>
<protein>
    <recommendedName>
        <fullName evidence="3">DUF3592 domain-containing protein</fullName>
    </recommendedName>
</protein>
<keyword evidence="2" id="KW-1185">Reference proteome</keyword>
<evidence type="ECO:0000313" key="2">
    <source>
        <dbReference type="Proteomes" id="UP000614058"/>
    </source>
</evidence>